<reference evidence="2" key="1">
    <citation type="journal article" date="2021" name="Sci. Rep.">
        <title>Diploid genomic architecture of Nitzschia inconspicua, an elite biomass production diatom.</title>
        <authorList>
            <person name="Oliver A."/>
            <person name="Podell S."/>
            <person name="Pinowska A."/>
            <person name="Traller J.C."/>
            <person name="Smith S.R."/>
            <person name="McClure R."/>
            <person name="Beliaev A."/>
            <person name="Bohutskyi P."/>
            <person name="Hill E.A."/>
            <person name="Rabines A."/>
            <person name="Zheng H."/>
            <person name="Allen L.Z."/>
            <person name="Kuo A."/>
            <person name="Grigoriev I.V."/>
            <person name="Allen A.E."/>
            <person name="Hazlebeck D."/>
            <person name="Allen E.E."/>
        </authorList>
    </citation>
    <scope>NUCLEOTIDE SEQUENCE</scope>
    <source>
        <strain evidence="2">Hildebrandi</strain>
    </source>
</reference>
<evidence type="ECO:0000313" key="2">
    <source>
        <dbReference type="EMBL" id="KAG7344759.1"/>
    </source>
</evidence>
<evidence type="ECO:0000256" key="1">
    <source>
        <dbReference type="SAM" id="MobiDB-lite"/>
    </source>
</evidence>
<dbReference type="InterPro" id="IPR005046">
    <property type="entry name" value="DUF285"/>
</dbReference>
<dbReference type="OrthoDB" id="198097at2759"/>
<dbReference type="Pfam" id="PF03382">
    <property type="entry name" value="DUF285"/>
    <property type="match status" value="2"/>
</dbReference>
<accession>A0A9K3PH55</accession>
<dbReference type="Proteomes" id="UP000693970">
    <property type="component" value="Unassembled WGS sequence"/>
</dbReference>
<sequence length="779" mass="86502">MTSEKEFIDLTHPSSPHRKTYSEGPPHLDVSDIPGNDTFMHGASKASQDAPIVASGNSRRSMRPGVDYDYTDRPENLSVSSEPSNSKMKSRSSESKKSRATRPSRYSESQESDSLVSVEEVVFPGVEYIQGTVPEVVGDGCTTDRAAEDSVAEAPIVIDNTTTTFSSSDLDQGSIIEARPIDEVAYRASIEDEYRNRILQEAVISSNIGVATAIEAAEDVKKMEGHPELHMSKCFWIMLVLGFLVTGGVVAGVTTKVLQDKKATPSPIEPIASSVVDPTTSTTLTCEERCPTSLTGTMVLAGGAELKRVIQLYLESKHDSKCLLAISLIRRLLDLTKIKLLQLDVDPSSSIHGSNINCWDVSLVTNMDGAFAFSSEWGDDPIFESFNETLDCWNTSSVMSMNYAFHGCKNFNQDISSWDVSNVKSMVGLFHSATSFNQPIGSWDVSSVENMKDIFWSAYSFNQPIGDWDTSNVKNMNGVFCIASAFNQPLHWDTSNVVDMAFMFYEASSFNHDLDSFSTSNVTDMSFMFRHALKFERDLRSFDVSSVTDMTEMFYSAISFDSSSLSEWDTLSVTDMKRMFASTPFSGDISSWNVSSVQDMSYMFQKSMAFNADIGQWNVENVRNMEGMFSEATSFNVPIGDWDVSQVTNINWLFHLASSFNQPLNDWDTGNVVSMRSAFDGASNFNQDIGLWDTSSVSNMYAMFHEAESFNQDLSTWNVSNVKDMDLMFQRASLFDQDLCAWGDMVDPEDVQMQDMFLYSGCEVAQPGQAGWCQSCTYG</sequence>
<feature type="compositionally biased region" description="Low complexity" evidence="1">
    <location>
        <begin position="78"/>
        <end position="87"/>
    </location>
</feature>
<feature type="region of interest" description="Disordered" evidence="1">
    <location>
        <begin position="1"/>
        <end position="114"/>
    </location>
</feature>
<gene>
    <name evidence="2" type="ORF">IV203_032290</name>
</gene>
<dbReference type="NCBIfam" id="TIGR02167">
    <property type="entry name" value="Liste_lipo_26"/>
    <property type="match status" value="4"/>
</dbReference>
<name>A0A9K3PH55_9STRA</name>
<protein>
    <submittedName>
        <fullName evidence="2">Fibronectin domain containing protein</fullName>
    </submittedName>
</protein>
<comment type="caution">
    <text evidence="2">The sequence shown here is derived from an EMBL/GenBank/DDBJ whole genome shotgun (WGS) entry which is preliminary data.</text>
</comment>
<evidence type="ECO:0000313" key="3">
    <source>
        <dbReference type="Proteomes" id="UP000693970"/>
    </source>
</evidence>
<dbReference type="InterPro" id="IPR011889">
    <property type="entry name" value="Liste_lipo_26"/>
</dbReference>
<organism evidence="2 3">
    <name type="scientific">Nitzschia inconspicua</name>
    <dbReference type="NCBI Taxonomy" id="303405"/>
    <lineage>
        <taxon>Eukaryota</taxon>
        <taxon>Sar</taxon>
        <taxon>Stramenopiles</taxon>
        <taxon>Ochrophyta</taxon>
        <taxon>Bacillariophyta</taxon>
        <taxon>Bacillariophyceae</taxon>
        <taxon>Bacillariophycidae</taxon>
        <taxon>Bacillariales</taxon>
        <taxon>Bacillariaceae</taxon>
        <taxon>Nitzschia</taxon>
    </lineage>
</organism>
<dbReference type="AlphaFoldDB" id="A0A9K3PH55"/>
<keyword evidence="3" id="KW-1185">Reference proteome</keyword>
<reference evidence="2" key="2">
    <citation type="submission" date="2021-04" db="EMBL/GenBank/DDBJ databases">
        <authorList>
            <person name="Podell S."/>
        </authorList>
    </citation>
    <scope>NUCLEOTIDE SEQUENCE</scope>
    <source>
        <strain evidence="2">Hildebrandi</strain>
    </source>
</reference>
<proteinExistence type="predicted"/>
<dbReference type="EMBL" id="JAGRRH010000022">
    <property type="protein sequence ID" value="KAG7344759.1"/>
    <property type="molecule type" value="Genomic_DNA"/>
</dbReference>